<dbReference type="EMBL" id="QTSX02000007">
    <property type="protein sequence ID" value="KAJ9090390.1"/>
    <property type="molecule type" value="Genomic_DNA"/>
</dbReference>
<protein>
    <submittedName>
        <fullName evidence="1">Uncharacterized protein</fullName>
    </submittedName>
</protein>
<evidence type="ECO:0000313" key="2">
    <source>
        <dbReference type="Proteomes" id="UP001165960"/>
    </source>
</evidence>
<evidence type="ECO:0000313" key="1">
    <source>
        <dbReference type="EMBL" id="KAJ9090390.1"/>
    </source>
</evidence>
<name>A0ACC2UUP3_9FUNG</name>
<sequence length="125" mass="14052">METILIANPLARTRETEYIRHEGKRIKVPPLLFKDKYNYLPAYFVPMTPPLTLQPDHPMKTPTAAKTTSTQLFGVLYITLTGMVDTMVPNSAPILWWALPSGLAVLRPKPNNASTYAWLPDNTIS</sequence>
<comment type="caution">
    <text evidence="1">The sequence shown here is derived from an EMBL/GenBank/DDBJ whole genome shotgun (WGS) entry which is preliminary data.</text>
</comment>
<organism evidence="1 2">
    <name type="scientific">Entomophthora muscae</name>
    <dbReference type="NCBI Taxonomy" id="34485"/>
    <lineage>
        <taxon>Eukaryota</taxon>
        <taxon>Fungi</taxon>
        <taxon>Fungi incertae sedis</taxon>
        <taxon>Zoopagomycota</taxon>
        <taxon>Entomophthoromycotina</taxon>
        <taxon>Entomophthoromycetes</taxon>
        <taxon>Entomophthorales</taxon>
        <taxon>Entomophthoraceae</taxon>
        <taxon>Entomophthora</taxon>
    </lineage>
</organism>
<accession>A0ACC2UUP3</accession>
<gene>
    <name evidence="1" type="ORF">DSO57_1003123</name>
</gene>
<proteinExistence type="predicted"/>
<reference evidence="1" key="1">
    <citation type="submission" date="2022-04" db="EMBL/GenBank/DDBJ databases">
        <title>Genome of the entomopathogenic fungus Entomophthora muscae.</title>
        <authorList>
            <person name="Elya C."/>
            <person name="Lovett B.R."/>
            <person name="Lee E."/>
            <person name="Macias A.M."/>
            <person name="Hajek A.E."/>
            <person name="De Bivort B.L."/>
            <person name="Kasson M.T."/>
            <person name="De Fine Licht H.H."/>
            <person name="Stajich J.E."/>
        </authorList>
    </citation>
    <scope>NUCLEOTIDE SEQUENCE</scope>
    <source>
        <strain evidence="1">Berkeley</strain>
    </source>
</reference>
<dbReference type="Proteomes" id="UP001165960">
    <property type="component" value="Unassembled WGS sequence"/>
</dbReference>
<keyword evidence="2" id="KW-1185">Reference proteome</keyword>